<dbReference type="PANTHER" id="PTHR38043">
    <property type="entry name" value="PROTEIN HEMX"/>
    <property type="match status" value="1"/>
</dbReference>
<dbReference type="PANTHER" id="PTHR38043:SF1">
    <property type="entry name" value="PROTEIN HEMX"/>
    <property type="match status" value="1"/>
</dbReference>
<dbReference type="RefSeq" id="WP_123212746.1">
    <property type="nucleotide sequence ID" value="NZ_RJVO01000008.1"/>
</dbReference>
<dbReference type="InterPro" id="IPR007470">
    <property type="entry name" value="HemX"/>
</dbReference>
<dbReference type="Proteomes" id="UP000282106">
    <property type="component" value="Unassembled WGS sequence"/>
</dbReference>
<dbReference type="Pfam" id="PF04375">
    <property type="entry name" value="HemX"/>
    <property type="match status" value="1"/>
</dbReference>
<keyword evidence="2" id="KW-0472">Membrane</keyword>
<dbReference type="EMBL" id="RJVO01000008">
    <property type="protein sequence ID" value="ROH86757.1"/>
    <property type="molecule type" value="Genomic_DNA"/>
</dbReference>
<keyword evidence="1" id="KW-0175">Coiled coil</keyword>
<dbReference type="AlphaFoldDB" id="A0A3N0V1T1"/>
<name>A0A3N0V1T1_9GAMM</name>
<dbReference type="FunCoup" id="A0A3N0V1T1">
    <property type="interactions" value="166"/>
</dbReference>
<sequence length="354" mass="38945">MTDLAPTPLTVPPTRAGRSRRYFLGLLLLALLAGLGAGGWKLWTQLRSTTETLEAEDALIRRLSYQMRELEAQTDSLARRQDDADSSSRRNGLQIAALQNQQEASQLALARIDETLRGGRARFQLAAVEELLLLANDRIRLARDAAGAIQALELADARLAGLSDPRLTGVREALAQERLALLAAPRVDLAGAALSLASLIDRVPQLPLRARAPDHFEPRADSREDQSHLPADAEWPARVWAGMKSALASVFRIQRETRPVDRLLPPAQEALVTQLLLIKLEGARLALLRGEPAAFRDLVEGARAWLADYYKPDDPVVLAVDSELERLRGLELAPRLPEPTKSLERLRAVLRSAP</sequence>
<gene>
    <name evidence="3" type="ORF">ED208_15095</name>
</gene>
<evidence type="ECO:0000256" key="1">
    <source>
        <dbReference type="SAM" id="Coils"/>
    </source>
</evidence>
<protein>
    <recommendedName>
        <fullName evidence="5">Heme biosynthesis operon protein HemX</fullName>
    </recommendedName>
</protein>
<dbReference type="InParanoid" id="A0A3N0V1T1"/>
<comment type="caution">
    <text evidence="3">The sequence shown here is derived from an EMBL/GenBank/DDBJ whole genome shotgun (WGS) entry which is preliminary data.</text>
</comment>
<evidence type="ECO:0008006" key="5">
    <source>
        <dbReference type="Google" id="ProtNLM"/>
    </source>
</evidence>
<keyword evidence="4" id="KW-1185">Reference proteome</keyword>
<evidence type="ECO:0000313" key="3">
    <source>
        <dbReference type="EMBL" id="ROH86757.1"/>
    </source>
</evidence>
<organism evidence="3 4">
    <name type="scientific">Stagnimonas aquatica</name>
    <dbReference type="NCBI Taxonomy" id="2689987"/>
    <lineage>
        <taxon>Bacteria</taxon>
        <taxon>Pseudomonadati</taxon>
        <taxon>Pseudomonadota</taxon>
        <taxon>Gammaproteobacteria</taxon>
        <taxon>Nevskiales</taxon>
        <taxon>Nevskiaceae</taxon>
        <taxon>Stagnimonas</taxon>
    </lineage>
</organism>
<feature type="transmembrane region" description="Helical" evidence="2">
    <location>
        <begin position="22"/>
        <end position="43"/>
    </location>
</feature>
<proteinExistence type="predicted"/>
<accession>A0A3N0V1T1</accession>
<evidence type="ECO:0000256" key="2">
    <source>
        <dbReference type="SAM" id="Phobius"/>
    </source>
</evidence>
<feature type="coiled-coil region" evidence="1">
    <location>
        <begin position="53"/>
        <end position="80"/>
    </location>
</feature>
<keyword evidence="2" id="KW-0812">Transmembrane</keyword>
<evidence type="ECO:0000313" key="4">
    <source>
        <dbReference type="Proteomes" id="UP000282106"/>
    </source>
</evidence>
<keyword evidence="2" id="KW-1133">Transmembrane helix</keyword>
<reference evidence="3 4" key="1">
    <citation type="submission" date="2018-10" db="EMBL/GenBank/DDBJ databases">
        <authorList>
            <person name="Chen W.-M."/>
        </authorList>
    </citation>
    <scope>NUCLEOTIDE SEQUENCE [LARGE SCALE GENOMIC DNA]</scope>
    <source>
        <strain evidence="3 4">THS-13</strain>
    </source>
</reference>